<feature type="active site" evidence="5">
    <location>
        <position position="362"/>
    </location>
</feature>
<evidence type="ECO:0000256" key="4">
    <source>
        <dbReference type="PROSITE-ProRule" id="PRU01024"/>
    </source>
</evidence>
<feature type="binding site" evidence="4">
    <location>
        <position position="277"/>
    </location>
    <ligand>
        <name>S-adenosyl-L-methionine</name>
        <dbReference type="ChEBI" id="CHEBI:59789"/>
    </ligand>
</feature>
<keyword evidence="1 4" id="KW-0489">Methyltransferase</keyword>
<reference evidence="6 7" key="1">
    <citation type="submission" date="2015-06" db="EMBL/GenBank/DDBJ databases">
        <title>Investigation of pathophysiology for high-risk pregnancy and development of treatment modality based on it.</title>
        <authorList>
            <person name="Kim B.-C."/>
            <person name="Lim S."/>
        </authorList>
    </citation>
    <scope>NUCLEOTIDE SEQUENCE [LARGE SCALE GENOMIC DNA]</scope>
    <source>
        <strain evidence="6 7">AD1-86</strain>
    </source>
</reference>
<dbReference type="Proteomes" id="UP000092596">
    <property type="component" value="Chromosome"/>
</dbReference>
<evidence type="ECO:0000313" key="7">
    <source>
        <dbReference type="Proteomes" id="UP000092596"/>
    </source>
</evidence>
<dbReference type="Gene3D" id="2.40.50.1070">
    <property type="match status" value="1"/>
</dbReference>
<feature type="binding site" evidence="4">
    <location>
        <position position="335"/>
    </location>
    <ligand>
        <name>S-adenosyl-L-methionine</name>
        <dbReference type="ChEBI" id="CHEBI:59789"/>
    </ligand>
</feature>
<evidence type="ECO:0000256" key="3">
    <source>
        <dbReference type="ARBA" id="ARBA00022691"/>
    </source>
</evidence>
<dbReference type="GO" id="GO:0070041">
    <property type="term" value="F:rRNA (uridine-C5-)-methyltransferase activity"/>
    <property type="evidence" value="ECO:0007669"/>
    <property type="project" value="TreeGrafter"/>
</dbReference>
<dbReference type="CDD" id="cd02440">
    <property type="entry name" value="AdoMet_MTases"/>
    <property type="match status" value="1"/>
</dbReference>
<evidence type="ECO:0000256" key="1">
    <source>
        <dbReference type="ARBA" id="ARBA00022603"/>
    </source>
</evidence>
<dbReference type="InterPro" id="IPR030390">
    <property type="entry name" value="MeTrfase_TrmA_AS"/>
</dbReference>
<gene>
    <name evidence="6" type="ORF">DAD186_20220</name>
</gene>
<dbReference type="PROSITE" id="PS51687">
    <property type="entry name" value="SAM_MT_RNA_M5U"/>
    <property type="match status" value="1"/>
</dbReference>
<dbReference type="InterPro" id="IPR029063">
    <property type="entry name" value="SAM-dependent_MTases_sf"/>
</dbReference>
<evidence type="ECO:0000256" key="2">
    <source>
        <dbReference type="ARBA" id="ARBA00022679"/>
    </source>
</evidence>
<protein>
    <submittedName>
        <fullName evidence="6">23S rRNA (Uracil-5-)-methyltransferase RumB</fullName>
    </submittedName>
</protein>
<evidence type="ECO:0000313" key="6">
    <source>
        <dbReference type="EMBL" id="ANP28572.1"/>
    </source>
</evidence>
<dbReference type="KEGG" id="dva:DAD186_20220"/>
<dbReference type="PATRIC" id="fig|1630135.4.peg.2021"/>
<dbReference type="SUPFAM" id="SSF53335">
    <property type="entry name" value="S-adenosyl-L-methionine-dependent methyltransferases"/>
    <property type="match status" value="1"/>
</dbReference>
<feature type="binding site" evidence="4">
    <location>
        <position position="221"/>
    </location>
    <ligand>
        <name>S-adenosyl-L-methionine</name>
        <dbReference type="ChEBI" id="CHEBI:59789"/>
    </ligand>
</feature>
<proteinExistence type="inferred from homology"/>
<comment type="similarity">
    <text evidence="4">Belongs to the class I-like SAM-binding methyltransferase superfamily. RNA M5U methyltransferase family.</text>
</comment>
<keyword evidence="2 4" id="KW-0808">Transferase</keyword>
<keyword evidence="3 4" id="KW-0949">S-adenosyl-L-methionine</keyword>
<dbReference type="Pfam" id="PF05958">
    <property type="entry name" value="tRNA_U5-meth_tr"/>
    <property type="match status" value="1"/>
</dbReference>
<dbReference type="PANTHER" id="PTHR11061:SF30">
    <property type="entry name" value="TRNA (URACIL(54)-C(5))-METHYLTRANSFERASE"/>
    <property type="match status" value="1"/>
</dbReference>
<organism evidence="6 7">
    <name type="scientific">Dermabacter vaginalis</name>
    <dbReference type="NCBI Taxonomy" id="1630135"/>
    <lineage>
        <taxon>Bacteria</taxon>
        <taxon>Bacillati</taxon>
        <taxon>Actinomycetota</taxon>
        <taxon>Actinomycetes</taxon>
        <taxon>Micrococcales</taxon>
        <taxon>Dermabacteraceae</taxon>
        <taxon>Dermabacter</taxon>
    </lineage>
</organism>
<dbReference type="PROSITE" id="PS01230">
    <property type="entry name" value="TRMA_1"/>
    <property type="match status" value="1"/>
</dbReference>
<dbReference type="AlphaFoldDB" id="A0A1B0ZL24"/>
<sequence length="408" mass="44468">MSAFAHPRIDPDSGICEYFSAGQCESCSLMRTPHDVQVREAHAQLTELLADVATPSTVWDEPLVSAPWGFRTKAKMMVRGTAAAPVFSFPGSHEGVDLADCPLYPPLVTEVLESARALIRRAQVPPYNLDKRRGEIKYVLVTATPTEAMVRLVLRSTSALERIREHLALLDPRVSVVSANIHPEHEALIEGAEEIHLAGADRLRLPLGNIDVDVLPRSFTQTNTAVASELYAQVARWILDAGARTAWDLYCGVGGFALGIAHEARARGAHMDITGIEITNEAIESAQGSAKRHGFAGAVGPHTAPEAHVRVRFETADATDWARRQATLPDAIVVNPPRRGIGEALSRYLNDSGVRTIAYSSCNPETLAADLARMPHYRVARARLIDMFPHSTHNEALVLLSRVAPEND</sequence>
<feature type="active site" description="Nucleophile" evidence="4">
    <location>
        <position position="362"/>
    </location>
</feature>
<dbReference type="STRING" id="1630135.DAD186_20220"/>
<feature type="binding site" evidence="4">
    <location>
        <position position="250"/>
    </location>
    <ligand>
        <name>S-adenosyl-L-methionine</name>
        <dbReference type="ChEBI" id="CHEBI:59789"/>
    </ligand>
</feature>
<evidence type="ECO:0000256" key="5">
    <source>
        <dbReference type="PROSITE-ProRule" id="PRU10015"/>
    </source>
</evidence>
<accession>A0A1B0ZL24</accession>
<dbReference type="EMBL" id="CP012117">
    <property type="protein sequence ID" value="ANP28572.1"/>
    <property type="molecule type" value="Genomic_DNA"/>
</dbReference>
<dbReference type="GO" id="GO:0070475">
    <property type="term" value="P:rRNA base methylation"/>
    <property type="evidence" value="ECO:0007669"/>
    <property type="project" value="TreeGrafter"/>
</dbReference>
<dbReference type="InterPro" id="IPR010280">
    <property type="entry name" value="U5_MeTrfase_fam"/>
</dbReference>
<dbReference type="PANTHER" id="PTHR11061">
    <property type="entry name" value="RNA M5U METHYLTRANSFERASE"/>
    <property type="match status" value="1"/>
</dbReference>
<dbReference type="Gene3D" id="3.40.50.150">
    <property type="entry name" value="Vaccinia Virus protein VP39"/>
    <property type="match status" value="1"/>
</dbReference>
<name>A0A1B0ZL24_9MICO</name>